<sequence>MAFKSNISFAKKYCKYLRRDDRQLKHVWSVRTPLLSAKRMNYLHLFVNQKALWLSP</sequence>
<reference evidence="1" key="2">
    <citation type="journal article" date="2015" name="Fish Shellfish Immunol.">
        <title>Early steps in the European eel (Anguilla anguilla)-Vibrio vulnificus interaction in the gills: Role of the RtxA13 toxin.</title>
        <authorList>
            <person name="Callol A."/>
            <person name="Pajuelo D."/>
            <person name="Ebbesson L."/>
            <person name="Teles M."/>
            <person name="MacKenzie S."/>
            <person name="Amaro C."/>
        </authorList>
    </citation>
    <scope>NUCLEOTIDE SEQUENCE</scope>
</reference>
<accession>A0A0E9WBK9</accession>
<protein>
    <submittedName>
        <fullName evidence="1">Uncharacterized protein</fullName>
    </submittedName>
</protein>
<evidence type="ECO:0000313" key="1">
    <source>
        <dbReference type="EMBL" id="JAH86955.1"/>
    </source>
</evidence>
<dbReference type="AlphaFoldDB" id="A0A0E9WBK9"/>
<reference evidence="1" key="1">
    <citation type="submission" date="2014-11" db="EMBL/GenBank/DDBJ databases">
        <authorList>
            <person name="Amaro Gonzalez C."/>
        </authorList>
    </citation>
    <scope>NUCLEOTIDE SEQUENCE</scope>
</reference>
<organism evidence="1">
    <name type="scientific">Anguilla anguilla</name>
    <name type="common">European freshwater eel</name>
    <name type="synonym">Muraena anguilla</name>
    <dbReference type="NCBI Taxonomy" id="7936"/>
    <lineage>
        <taxon>Eukaryota</taxon>
        <taxon>Metazoa</taxon>
        <taxon>Chordata</taxon>
        <taxon>Craniata</taxon>
        <taxon>Vertebrata</taxon>
        <taxon>Euteleostomi</taxon>
        <taxon>Actinopterygii</taxon>
        <taxon>Neopterygii</taxon>
        <taxon>Teleostei</taxon>
        <taxon>Anguilliformes</taxon>
        <taxon>Anguillidae</taxon>
        <taxon>Anguilla</taxon>
    </lineage>
</organism>
<name>A0A0E9WBK9_ANGAN</name>
<proteinExistence type="predicted"/>
<dbReference type="EMBL" id="GBXM01021622">
    <property type="protein sequence ID" value="JAH86955.1"/>
    <property type="molecule type" value="Transcribed_RNA"/>
</dbReference>